<keyword evidence="3" id="KW-0464">Manganese</keyword>
<evidence type="ECO:0000256" key="3">
    <source>
        <dbReference type="ARBA" id="ARBA00023211"/>
    </source>
</evidence>
<dbReference type="Gene3D" id="3.60.21.10">
    <property type="match status" value="2"/>
</dbReference>
<dbReference type="STRING" id="27835.A0A0N4YZ73"/>
<dbReference type="PANTHER" id="PTHR45668">
    <property type="entry name" value="SERINE/THREONINE-PROTEIN PHOSPHATASE 5-RELATED"/>
    <property type="match status" value="1"/>
</dbReference>
<name>A0A0N4YZ73_NIPBR</name>
<feature type="domain" description="Calcineurin-like phosphoesterase" evidence="4">
    <location>
        <begin position="15"/>
        <end position="70"/>
    </location>
</feature>
<dbReference type="SUPFAM" id="SSF56300">
    <property type="entry name" value="Metallo-dependent phosphatases"/>
    <property type="match status" value="1"/>
</dbReference>
<dbReference type="InterPro" id="IPR004843">
    <property type="entry name" value="Calcineurin-like_PHP"/>
</dbReference>
<sequence>MNLRYGFTKELMTKYKDHSTMIMKTLEDVFSQLPIATIIDKEIFVVHGGISDKTDVSHLEKIHRNKVGLPDLQVLTIFSASNYYELGSNRGAYVKFIGRNKEPHFVQYMATKTHRKSTMRERLSLVEESAVREVREKLSAFNNRLQKEFEVYDPL</sequence>
<dbReference type="Proteomes" id="UP000271162">
    <property type="component" value="Unassembled WGS sequence"/>
</dbReference>
<reference evidence="5 6" key="2">
    <citation type="submission" date="2018-11" db="EMBL/GenBank/DDBJ databases">
        <authorList>
            <consortium name="Pathogen Informatics"/>
        </authorList>
    </citation>
    <scope>NUCLEOTIDE SEQUENCE [LARGE SCALE GENOMIC DNA]</scope>
</reference>
<evidence type="ECO:0000259" key="4">
    <source>
        <dbReference type="Pfam" id="PF00149"/>
    </source>
</evidence>
<dbReference type="InterPro" id="IPR051134">
    <property type="entry name" value="PPP_phosphatase"/>
</dbReference>
<evidence type="ECO:0000256" key="1">
    <source>
        <dbReference type="ARBA" id="ARBA00001936"/>
    </source>
</evidence>
<gene>
    <name evidence="5" type="ORF">NBR_LOCUS22546</name>
</gene>
<protein>
    <submittedName>
        <fullName evidence="7">Serine/threonine-protein phosphatase rdgC (inferred by orthology to a D. melanogaster protein)</fullName>
    </submittedName>
</protein>
<evidence type="ECO:0000313" key="6">
    <source>
        <dbReference type="Proteomes" id="UP000271162"/>
    </source>
</evidence>
<keyword evidence="6" id="KW-1185">Reference proteome</keyword>
<proteinExistence type="predicted"/>
<reference evidence="7" key="1">
    <citation type="submission" date="2017-02" db="UniProtKB">
        <authorList>
            <consortium name="WormBaseParasite"/>
        </authorList>
    </citation>
    <scope>IDENTIFICATION</scope>
</reference>
<dbReference type="InterPro" id="IPR029052">
    <property type="entry name" value="Metallo-depent_PP-like"/>
</dbReference>
<keyword evidence="2" id="KW-0479">Metal-binding</keyword>
<organism evidence="7">
    <name type="scientific">Nippostrongylus brasiliensis</name>
    <name type="common">Rat hookworm</name>
    <dbReference type="NCBI Taxonomy" id="27835"/>
    <lineage>
        <taxon>Eukaryota</taxon>
        <taxon>Metazoa</taxon>
        <taxon>Ecdysozoa</taxon>
        <taxon>Nematoda</taxon>
        <taxon>Chromadorea</taxon>
        <taxon>Rhabditida</taxon>
        <taxon>Rhabditina</taxon>
        <taxon>Rhabditomorpha</taxon>
        <taxon>Strongyloidea</taxon>
        <taxon>Heligmosomidae</taxon>
        <taxon>Nippostrongylus</taxon>
    </lineage>
</organism>
<comment type="cofactor">
    <cofactor evidence="1">
        <name>Mn(2+)</name>
        <dbReference type="ChEBI" id="CHEBI:29035"/>
    </cofactor>
</comment>
<evidence type="ECO:0000313" key="5">
    <source>
        <dbReference type="EMBL" id="VDL87450.1"/>
    </source>
</evidence>
<evidence type="ECO:0000256" key="2">
    <source>
        <dbReference type="ARBA" id="ARBA00022723"/>
    </source>
</evidence>
<dbReference type="PANTHER" id="PTHR45668:SF3">
    <property type="entry name" value="SERINE_THREONINE-PROTEIN PHOSPHATASE RDGC"/>
    <property type="match status" value="1"/>
</dbReference>
<dbReference type="AlphaFoldDB" id="A0A0N4YZ73"/>
<evidence type="ECO:0000313" key="7">
    <source>
        <dbReference type="WBParaSite" id="NBR_0002254501-mRNA-1"/>
    </source>
</evidence>
<dbReference type="WBParaSite" id="NBR_0002254501-mRNA-1">
    <property type="protein sequence ID" value="NBR_0002254501-mRNA-1"/>
    <property type="gene ID" value="NBR_0002254501"/>
</dbReference>
<dbReference type="EMBL" id="UYSL01028317">
    <property type="protein sequence ID" value="VDL87450.1"/>
    <property type="molecule type" value="Genomic_DNA"/>
</dbReference>
<dbReference type="GO" id="GO:0046872">
    <property type="term" value="F:metal ion binding"/>
    <property type="evidence" value="ECO:0007669"/>
    <property type="project" value="UniProtKB-KW"/>
</dbReference>
<dbReference type="Pfam" id="PF00149">
    <property type="entry name" value="Metallophos"/>
    <property type="match status" value="1"/>
</dbReference>
<accession>A0A0N4YZ73</accession>